<proteinExistence type="predicted"/>
<reference evidence="2 3" key="1">
    <citation type="journal article" date="2019" name="Int. J. Syst. Evol. Microbiol.">
        <title>The Global Catalogue of Microorganisms (GCM) 10K type strain sequencing project: providing services to taxonomists for standard genome sequencing and annotation.</title>
        <authorList>
            <consortium name="The Broad Institute Genomics Platform"/>
            <consortium name="The Broad Institute Genome Sequencing Center for Infectious Disease"/>
            <person name="Wu L."/>
            <person name="Ma J."/>
        </authorList>
    </citation>
    <scope>NUCLEOTIDE SEQUENCE [LARGE SCALE GENOMIC DNA]</scope>
    <source>
        <strain evidence="2 3">PSR21</strain>
    </source>
</reference>
<accession>A0ABD6A5G5</accession>
<evidence type="ECO:0000256" key="1">
    <source>
        <dbReference type="SAM" id="Phobius"/>
    </source>
</evidence>
<protein>
    <submittedName>
        <fullName evidence="2">Uncharacterized protein</fullName>
    </submittedName>
</protein>
<keyword evidence="1" id="KW-1133">Transmembrane helix</keyword>
<name>A0ABD6A5G5_9EURY</name>
<feature type="transmembrane region" description="Helical" evidence="1">
    <location>
        <begin position="77"/>
        <end position="97"/>
    </location>
</feature>
<keyword evidence="1" id="KW-0812">Transmembrane</keyword>
<comment type="caution">
    <text evidence="2">The sequence shown here is derived from an EMBL/GenBank/DDBJ whole genome shotgun (WGS) entry which is preliminary data.</text>
</comment>
<gene>
    <name evidence="2" type="ORF">ACFQPE_01190</name>
</gene>
<dbReference type="EMBL" id="JBHTBF010000001">
    <property type="protein sequence ID" value="MFC7315410.1"/>
    <property type="molecule type" value="Genomic_DNA"/>
</dbReference>
<dbReference type="RefSeq" id="WP_276304810.1">
    <property type="nucleotide sequence ID" value="NZ_CP119992.1"/>
</dbReference>
<organism evidence="2 3">
    <name type="scientific">Halomarina halobia</name>
    <dbReference type="NCBI Taxonomy" id="3033386"/>
    <lineage>
        <taxon>Archaea</taxon>
        <taxon>Methanobacteriati</taxon>
        <taxon>Methanobacteriota</taxon>
        <taxon>Stenosarchaea group</taxon>
        <taxon>Halobacteria</taxon>
        <taxon>Halobacteriales</taxon>
        <taxon>Natronomonadaceae</taxon>
        <taxon>Halomarina</taxon>
    </lineage>
</organism>
<feature type="transmembrane region" description="Helical" evidence="1">
    <location>
        <begin position="37"/>
        <end position="56"/>
    </location>
</feature>
<evidence type="ECO:0000313" key="3">
    <source>
        <dbReference type="Proteomes" id="UP001596547"/>
    </source>
</evidence>
<dbReference type="GeneID" id="79314375"/>
<keyword evidence="1" id="KW-0472">Membrane</keyword>
<evidence type="ECO:0000313" key="2">
    <source>
        <dbReference type="EMBL" id="MFC7315410.1"/>
    </source>
</evidence>
<feature type="transmembrane region" description="Helical" evidence="1">
    <location>
        <begin position="103"/>
        <end position="120"/>
    </location>
</feature>
<sequence length="133" mass="14382">MLDLLVTYRMVVYLGGLLVIALPVVLRSAVGITVPRAVRTALVAVTLAVMVVTYLGERRVRRAERRGEGTGRRSYPLRTRVAVVVAIVGVAAGLYAALEVDPIFGLLFVGGALLFARLAFRDGEEEESRRADA</sequence>
<keyword evidence="3" id="KW-1185">Reference proteome</keyword>
<dbReference type="AlphaFoldDB" id="A0ABD6A5G5"/>
<dbReference type="Proteomes" id="UP001596547">
    <property type="component" value="Unassembled WGS sequence"/>
</dbReference>